<evidence type="ECO:0000256" key="1">
    <source>
        <dbReference type="SAM" id="MobiDB-lite"/>
    </source>
</evidence>
<dbReference type="EMBL" id="AOHW01000006">
    <property type="protein sequence ID" value="ELY45785.1"/>
    <property type="molecule type" value="Genomic_DNA"/>
</dbReference>
<comment type="caution">
    <text evidence="2">The sequence shown here is derived from an EMBL/GenBank/DDBJ whole genome shotgun (WGS) entry which is preliminary data.</text>
</comment>
<feature type="compositionally biased region" description="Polar residues" evidence="1">
    <location>
        <begin position="70"/>
        <end position="79"/>
    </location>
</feature>
<evidence type="ECO:0000313" key="2">
    <source>
        <dbReference type="EMBL" id="ELY45785.1"/>
    </source>
</evidence>
<dbReference type="Proteomes" id="UP000011599">
    <property type="component" value="Unassembled WGS sequence"/>
</dbReference>
<feature type="region of interest" description="Disordered" evidence="1">
    <location>
        <begin position="54"/>
        <end position="79"/>
    </location>
</feature>
<dbReference type="AlphaFoldDB" id="L9W8E1"/>
<organism evidence="2 3">
    <name type="scientific">Natronorubrum tibetense GA33</name>
    <dbReference type="NCBI Taxonomy" id="1114856"/>
    <lineage>
        <taxon>Archaea</taxon>
        <taxon>Methanobacteriati</taxon>
        <taxon>Methanobacteriota</taxon>
        <taxon>Stenosarchaea group</taxon>
        <taxon>Halobacteria</taxon>
        <taxon>Halobacteriales</taxon>
        <taxon>Natrialbaceae</taxon>
        <taxon>Natronorubrum</taxon>
    </lineage>
</organism>
<reference evidence="2 3" key="1">
    <citation type="journal article" date="2014" name="PLoS Genet.">
        <title>Phylogenetically driven sequencing of extremely halophilic archaea reveals strategies for static and dynamic osmo-response.</title>
        <authorList>
            <person name="Becker E.A."/>
            <person name="Seitzer P.M."/>
            <person name="Tritt A."/>
            <person name="Larsen D."/>
            <person name="Krusor M."/>
            <person name="Yao A.I."/>
            <person name="Wu D."/>
            <person name="Madern D."/>
            <person name="Eisen J.A."/>
            <person name="Darling A.E."/>
            <person name="Facciotti M.T."/>
        </authorList>
    </citation>
    <scope>NUCLEOTIDE SEQUENCE [LARGE SCALE GENOMIC DNA]</scope>
    <source>
        <strain evidence="2 3">GA33</strain>
    </source>
</reference>
<name>L9W8E1_9EURY</name>
<dbReference type="PATRIC" id="fig|1114856.3.peg.529"/>
<proteinExistence type="predicted"/>
<keyword evidence="3" id="KW-1185">Reference proteome</keyword>
<evidence type="ECO:0000313" key="3">
    <source>
        <dbReference type="Proteomes" id="UP000011599"/>
    </source>
</evidence>
<dbReference type="OrthoDB" id="170787at2157"/>
<protein>
    <submittedName>
        <fullName evidence="2">Uncharacterized protein</fullName>
    </submittedName>
</protein>
<dbReference type="RefSeq" id="WP_006088219.1">
    <property type="nucleotide sequence ID" value="NZ_AOHW01000006.1"/>
</dbReference>
<accession>L9W8E1</accession>
<sequence length="79" mass="8665">MKKRSNWFRAYRSGSPEIVVVAGLAALGLRSQSSLGKLLETRVGRGIVAAFESPERVENESQQDEEDTGRTSGNIREQG</sequence>
<gene>
    <name evidence="2" type="ORF">C496_02547</name>
</gene>
<dbReference type="STRING" id="1114856.GCA_000383975_03715"/>